<evidence type="ECO:0000256" key="7">
    <source>
        <dbReference type="ARBA" id="ARBA00023136"/>
    </source>
</evidence>
<dbReference type="Proteomes" id="UP001179280">
    <property type="component" value="Unassembled WGS sequence"/>
</dbReference>
<comment type="similarity">
    <text evidence="2 8">Belongs to the BioY family.</text>
</comment>
<reference evidence="10" key="1">
    <citation type="submission" date="2021-01" db="EMBL/GenBank/DDBJ databases">
        <title>Genomic Encyclopedia of Type Strains, Phase IV (KMG-IV): sequencing the most valuable type-strain genomes for metagenomic binning, comparative biology and taxonomic classification.</title>
        <authorList>
            <person name="Goeker M."/>
        </authorList>
    </citation>
    <scope>NUCLEOTIDE SEQUENCE</scope>
    <source>
        <strain evidence="10">DSM 21943</strain>
    </source>
</reference>
<dbReference type="PANTHER" id="PTHR34295">
    <property type="entry name" value="BIOTIN TRANSPORTER BIOY"/>
    <property type="match status" value="1"/>
</dbReference>
<feature type="transmembrane region" description="Helical" evidence="9">
    <location>
        <begin position="115"/>
        <end position="136"/>
    </location>
</feature>
<evidence type="ECO:0000256" key="4">
    <source>
        <dbReference type="ARBA" id="ARBA00022475"/>
    </source>
</evidence>
<evidence type="ECO:0000313" key="10">
    <source>
        <dbReference type="EMBL" id="MBM7838584.1"/>
    </source>
</evidence>
<dbReference type="Pfam" id="PF02632">
    <property type="entry name" value="BioY"/>
    <property type="match status" value="1"/>
</dbReference>
<keyword evidence="4 8" id="KW-1003">Cell membrane</keyword>
<evidence type="ECO:0000256" key="5">
    <source>
        <dbReference type="ARBA" id="ARBA00022692"/>
    </source>
</evidence>
<comment type="subcellular location">
    <subcellularLocation>
        <location evidence="1 8">Cell membrane</location>
        <topology evidence="1 8">Multi-pass membrane protein</topology>
    </subcellularLocation>
</comment>
<evidence type="ECO:0000256" key="8">
    <source>
        <dbReference type="PIRNR" id="PIRNR016661"/>
    </source>
</evidence>
<accession>A0ABS2SVT6</accession>
<dbReference type="PIRSF" id="PIRSF016661">
    <property type="entry name" value="BioY"/>
    <property type="match status" value="1"/>
</dbReference>
<feature type="transmembrane region" description="Helical" evidence="9">
    <location>
        <begin position="148"/>
        <end position="171"/>
    </location>
</feature>
<keyword evidence="5 9" id="KW-0812">Transmembrane</keyword>
<protein>
    <recommendedName>
        <fullName evidence="8">Biotin transporter</fullName>
    </recommendedName>
</protein>
<keyword evidence="6 9" id="KW-1133">Transmembrane helix</keyword>
<proteinExistence type="inferred from homology"/>
<feature type="transmembrane region" description="Helical" evidence="9">
    <location>
        <begin position="78"/>
        <end position="103"/>
    </location>
</feature>
<sequence>MKLKDLSLIAMMTALTAVMGAIPPIPIPISPIPITLQSIAPMLAGTILGARRGALSMMLLILLGACSLPVFSGGRGGVGVLLGPSGGFIFGWVLVAFFIGLYVSKKKNLVSWKLMTMNCLIGIVLLYVCGATYMALTTAFSFQDAMMLNVFFIPGDLIKAIIAALVGIRVVRALNGSIT</sequence>
<dbReference type="RefSeq" id="WP_204465791.1">
    <property type="nucleotide sequence ID" value="NZ_JAFBCV010000004.1"/>
</dbReference>
<dbReference type="InterPro" id="IPR003784">
    <property type="entry name" value="BioY"/>
</dbReference>
<keyword evidence="3 8" id="KW-0813">Transport</keyword>
<keyword evidence="11" id="KW-1185">Reference proteome</keyword>
<dbReference type="PANTHER" id="PTHR34295:SF4">
    <property type="entry name" value="BIOTIN TRANSPORTER BIOY-RELATED"/>
    <property type="match status" value="1"/>
</dbReference>
<organism evidence="10 11">
    <name type="scientific">Shouchella xiaoxiensis</name>
    <dbReference type="NCBI Taxonomy" id="766895"/>
    <lineage>
        <taxon>Bacteria</taxon>
        <taxon>Bacillati</taxon>
        <taxon>Bacillota</taxon>
        <taxon>Bacilli</taxon>
        <taxon>Bacillales</taxon>
        <taxon>Bacillaceae</taxon>
        <taxon>Shouchella</taxon>
    </lineage>
</organism>
<dbReference type="EMBL" id="JAFBCV010000004">
    <property type="protein sequence ID" value="MBM7838584.1"/>
    <property type="molecule type" value="Genomic_DNA"/>
</dbReference>
<evidence type="ECO:0000256" key="1">
    <source>
        <dbReference type="ARBA" id="ARBA00004651"/>
    </source>
</evidence>
<feature type="transmembrane region" description="Helical" evidence="9">
    <location>
        <begin position="55"/>
        <end position="72"/>
    </location>
</feature>
<evidence type="ECO:0000313" key="11">
    <source>
        <dbReference type="Proteomes" id="UP001179280"/>
    </source>
</evidence>
<comment type="caution">
    <text evidence="10">The sequence shown here is derived from an EMBL/GenBank/DDBJ whole genome shotgun (WGS) entry which is preliminary data.</text>
</comment>
<evidence type="ECO:0000256" key="2">
    <source>
        <dbReference type="ARBA" id="ARBA00010692"/>
    </source>
</evidence>
<keyword evidence="7 8" id="KW-0472">Membrane</keyword>
<evidence type="ECO:0000256" key="6">
    <source>
        <dbReference type="ARBA" id="ARBA00022989"/>
    </source>
</evidence>
<evidence type="ECO:0000256" key="3">
    <source>
        <dbReference type="ARBA" id="ARBA00022448"/>
    </source>
</evidence>
<evidence type="ECO:0000256" key="9">
    <source>
        <dbReference type="SAM" id="Phobius"/>
    </source>
</evidence>
<name>A0ABS2SVT6_9BACI</name>
<gene>
    <name evidence="10" type="ORF">JOC54_001840</name>
</gene>
<dbReference type="Gene3D" id="1.10.1760.20">
    <property type="match status" value="1"/>
</dbReference>